<gene>
    <name evidence="2" type="ORF">BDA96_02G123900</name>
</gene>
<dbReference type="AlphaFoldDB" id="A0A921RMY4"/>
<evidence type="ECO:0000256" key="1">
    <source>
        <dbReference type="SAM" id="Phobius"/>
    </source>
</evidence>
<organism evidence="2 3">
    <name type="scientific">Sorghum bicolor</name>
    <name type="common">Sorghum</name>
    <name type="synonym">Sorghum vulgare</name>
    <dbReference type="NCBI Taxonomy" id="4558"/>
    <lineage>
        <taxon>Eukaryota</taxon>
        <taxon>Viridiplantae</taxon>
        <taxon>Streptophyta</taxon>
        <taxon>Embryophyta</taxon>
        <taxon>Tracheophyta</taxon>
        <taxon>Spermatophyta</taxon>
        <taxon>Magnoliopsida</taxon>
        <taxon>Liliopsida</taxon>
        <taxon>Poales</taxon>
        <taxon>Poaceae</taxon>
        <taxon>PACMAD clade</taxon>
        <taxon>Panicoideae</taxon>
        <taxon>Andropogonodae</taxon>
        <taxon>Andropogoneae</taxon>
        <taxon>Sorghinae</taxon>
        <taxon>Sorghum</taxon>
    </lineage>
</organism>
<feature type="transmembrane region" description="Helical" evidence="1">
    <location>
        <begin position="20"/>
        <end position="37"/>
    </location>
</feature>
<keyword evidence="1" id="KW-0472">Membrane</keyword>
<name>A0A921RMY4_SORBI</name>
<evidence type="ECO:0000313" key="3">
    <source>
        <dbReference type="Proteomes" id="UP000807115"/>
    </source>
</evidence>
<accession>A0A921RMY4</accession>
<protein>
    <submittedName>
        <fullName evidence="2">Uncharacterized protein</fullName>
    </submittedName>
</protein>
<reference evidence="2" key="1">
    <citation type="journal article" date="2019" name="BMC Genomics">
        <title>A new reference genome for Sorghum bicolor reveals high levels of sequence similarity between sweet and grain genotypes: implications for the genetics of sugar metabolism.</title>
        <authorList>
            <person name="Cooper E.A."/>
            <person name="Brenton Z.W."/>
            <person name="Flinn B.S."/>
            <person name="Jenkins J."/>
            <person name="Shu S."/>
            <person name="Flowers D."/>
            <person name="Luo F."/>
            <person name="Wang Y."/>
            <person name="Xia P."/>
            <person name="Barry K."/>
            <person name="Daum C."/>
            <person name="Lipzen A."/>
            <person name="Yoshinaga Y."/>
            <person name="Schmutz J."/>
            <person name="Saski C."/>
            <person name="Vermerris W."/>
            <person name="Kresovich S."/>
        </authorList>
    </citation>
    <scope>NUCLEOTIDE SEQUENCE</scope>
</reference>
<comment type="caution">
    <text evidence="2">The sequence shown here is derived from an EMBL/GenBank/DDBJ whole genome shotgun (WGS) entry which is preliminary data.</text>
</comment>
<dbReference type="Proteomes" id="UP000807115">
    <property type="component" value="Chromosome 2"/>
</dbReference>
<proteinExistence type="predicted"/>
<sequence>MLSPGISSSLSPPALLLQVHPWTTDASSCCASLLLLLRRRRRRRRRHHHLCFHRQLDRSC</sequence>
<keyword evidence="1" id="KW-0812">Transmembrane</keyword>
<evidence type="ECO:0000313" key="2">
    <source>
        <dbReference type="EMBL" id="KAG0542659.1"/>
    </source>
</evidence>
<keyword evidence="1" id="KW-1133">Transmembrane helix</keyword>
<dbReference type="EMBL" id="CM027681">
    <property type="protein sequence ID" value="KAG0542659.1"/>
    <property type="molecule type" value="Genomic_DNA"/>
</dbReference>
<reference evidence="2" key="2">
    <citation type="submission" date="2020-10" db="EMBL/GenBank/DDBJ databases">
        <authorList>
            <person name="Cooper E.A."/>
            <person name="Brenton Z.W."/>
            <person name="Flinn B.S."/>
            <person name="Jenkins J."/>
            <person name="Shu S."/>
            <person name="Flowers D."/>
            <person name="Luo F."/>
            <person name="Wang Y."/>
            <person name="Xia P."/>
            <person name="Barry K."/>
            <person name="Daum C."/>
            <person name="Lipzen A."/>
            <person name="Yoshinaga Y."/>
            <person name="Schmutz J."/>
            <person name="Saski C."/>
            <person name="Vermerris W."/>
            <person name="Kresovich S."/>
        </authorList>
    </citation>
    <scope>NUCLEOTIDE SEQUENCE</scope>
</reference>